<organism evidence="1 2">
    <name type="scientific">Sinorhizobium sojae CCBAU 05684</name>
    <dbReference type="NCBI Taxonomy" id="716928"/>
    <lineage>
        <taxon>Bacteria</taxon>
        <taxon>Pseudomonadati</taxon>
        <taxon>Pseudomonadota</taxon>
        <taxon>Alphaproteobacteria</taxon>
        <taxon>Hyphomicrobiales</taxon>
        <taxon>Rhizobiaceae</taxon>
        <taxon>Sinorhizobium/Ensifer group</taxon>
        <taxon>Sinorhizobium</taxon>
    </lineage>
</organism>
<proteinExistence type="predicted"/>
<dbReference type="EMBL" id="CP023067">
    <property type="protein sequence ID" value="ASY63597.1"/>
    <property type="molecule type" value="Genomic_DNA"/>
</dbReference>
<evidence type="ECO:0000313" key="2">
    <source>
        <dbReference type="Proteomes" id="UP000217211"/>
    </source>
</evidence>
<name>A0A249PD07_9HYPH</name>
<reference evidence="1 2" key="1">
    <citation type="submission" date="2017-08" db="EMBL/GenBank/DDBJ databases">
        <title>Multipartite genome sequences of Sinorhizobium species nodulating soybeans.</title>
        <authorList>
            <person name="Tian C.F."/>
        </authorList>
    </citation>
    <scope>NUCLEOTIDE SEQUENCE [LARGE SCALE GENOMIC DNA]</scope>
    <source>
        <strain evidence="1 2">CCBAU 05684</strain>
    </source>
</reference>
<dbReference type="STRING" id="716928.GCA_000261485_00293"/>
<dbReference type="Proteomes" id="UP000217211">
    <property type="component" value="Chromosome"/>
</dbReference>
<keyword evidence="2" id="KW-1185">Reference proteome</keyword>
<protein>
    <submittedName>
        <fullName evidence="1">Uncharacterized protein</fullName>
    </submittedName>
</protein>
<sequence>MASGLELLNLYNEPPKNTAVESFIADATKVKTAIRDGKVSGKGRSPVKLVGDTYEVKLLGQMLYVPKVKVNGLLDDLIKAAKDEDDKKFRAKIEEHYKPDGVPSPEGQAAS</sequence>
<dbReference type="KEGG" id="esj:SJ05684_c21560"/>
<dbReference type="AlphaFoldDB" id="A0A249PD07"/>
<gene>
    <name evidence="1" type="ORF">SJ05684_c21560</name>
</gene>
<evidence type="ECO:0000313" key="1">
    <source>
        <dbReference type="EMBL" id="ASY63597.1"/>
    </source>
</evidence>
<accession>A0A249PD07</accession>